<keyword evidence="3" id="KW-1185">Reference proteome</keyword>
<reference evidence="2" key="3">
    <citation type="submission" date="2025-09" db="UniProtKB">
        <authorList>
            <consortium name="Ensembl"/>
        </authorList>
    </citation>
    <scope>IDENTIFICATION</scope>
</reference>
<organism evidence="2 3">
    <name type="scientific">Erpetoichthys calabaricus</name>
    <name type="common">Rope fish</name>
    <name type="synonym">Calamoichthys calabaricus</name>
    <dbReference type="NCBI Taxonomy" id="27687"/>
    <lineage>
        <taxon>Eukaryota</taxon>
        <taxon>Metazoa</taxon>
        <taxon>Chordata</taxon>
        <taxon>Craniata</taxon>
        <taxon>Vertebrata</taxon>
        <taxon>Euteleostomi</taxon>
        <taxon>Actinopterygii</taxon>
        <taxon>Polypteriformes</taxon>
        <taxon>Polypteridae</taxon>
        <taxon>Erpetoichthys</taxon>
    </lineage>
</organism>
<evidence type="ECO:0000313" key="3">
    <source>
        <dbReference type="Proteomes" id="UP000694620"/>
    </source>
</evidence>
<dbReference type="AlphaFoldDB" id="A0A8C4SML8"/>
<name>A0A8C4SML8_ERPCA</name>
<dbReference type="PANTHER" id="PTHR15011:SF3">
    <property type="entry name" value="APOLIPOPROTEIN F"/>
    <property type="match status" value="1"/>
</dbReference>
<dbReference type="InterPro" id="IPR026114">
    <property type="entry name" value="APOF"/>
</dbReference>
<dbReference type="Proteomes" id="UP000694620">
    <property type="component" value="Chromosome 3"/>
</dbReference>
<dbReference type="GO" id="GO:0005615">
    <property type="term" value="C:extracellular space"/>
    <property type="evidence" value="ECO:0007669"/>
    <property type="project" value="TreeGrafter"/>
</dbReference>
<gene>
    <name evidence="2" type="primary">apof</name>
</gene>
<dbReference type="PANTHER" id="PTHR15011">
    <property type="entry name" value="APOLIPOPROTEIN F"/>
    <property type="match status" value="1"/>
</dbReference>
<feature type="chain" id="PRO_5034665615" evidence="1">
    <location>
        <begin position="26"/>
        <end position="405"/>
    </location>
</feature>
<dbReference type="GO" id="GO:0008203">
    <property type="term" value="P:cholesterol metabolic process"/>
    <property type="evidence" value="ECO:0007669"/>
    <property type="project" value="TreeGrafter"/>
</dbReference>
<dbReference type="RefSeq" id="XP_028654508.1">
    <property type="nucleotide sequence ID" value="XM_028798675.2"/>
</dbReference>
<evidence type="ECO:0000313" key="2">
    <source>
        <dbReference type="Ensembl" id="ENSECRP00000016929.1"/>
    </source>
</evidence>
<proteinExistence type="predicted"/>
<feature type="signal peptide" evidence="1">
    <location>
        <begin position="1"/>
        <end position="25"/>
    </location>
</feature>
<dbReference type="CTD" id="319"/>
<dbReference type="GeneTree" id="ENSGT00500000045104"/>
<dbReference type="Pfam" id="PF15148">
    <property type="entry name" value="Apolipo_F"/>
    <property type="match status" value="1"/>
</dbReference>
<keyword evidence="1" id="KW-0732">Signal</keyword>
<dbReference type="Ensembl" id="ENSECRT00000017229.1">
    <property type="protein sequence ID" value="ENSECRP00000016929.1"/>
    <property type="gene ID" value="ENSECRG00000011233.1"/>
</dbReference>
<evidence type="ECO:0000256" key="1">
    <source>
        <dbReference type="SAM" id="SignalP"/>
    </source>
</evidence>
<reference evidence="2" key="2">
    <citation type="submission" date="2025-08" db="UniProtKB">
        <authorList>
            <consortium name="Ensembl"/>
        </authorList>
    </citation>
    <scope>IDENTIFICATION</scope>
</reference>
<accession>A0A8C4SML8</accession>
<dbReference type="OrthoDB" id="9895613at2759"/>
<reference evidence="2" key="1">
    <citation type="submission" date="2021-06" db="EMBL/GenBank/DDBJ databases">
        <authorList>
            <consortium name="Wellcome Sanger Institute Data Sharing"/>
        </authorList>
    </citation>
    <scope>NUCLEOTIDE SEQUENCE [LARGE SCALE GENOMIC DNA]</scope>
</reference>
<sequence>MSPRLRWLLLCMLLLSDHLCRPLSASPPVRRSAAVGENSANLSGTANLIQQTSEHLKRQAAQRIASLSTQLQTTKSSLADLNESVTCQELANEPFGNSSKWPIFARDLVSVALVPLLGALGCLQEAEMLLLRLYEDLGVSDAEEVLLQVQELIEGKWGKVVPAAPHPDPRQKHQLNALVFNIEQIASQFPQDLTSNEIQDGISWTDKECQGWVQVNGTRLVGSAMQEHQLLASAIQECESLGPQCAGVRGSATRGLFHAVYRKGSCIVPEVGTKSWILECQDMMRHTLVKRSLQSECIDQTEEKVSRVVEWIPAVSTLYNLGTAVYYAAAQCTEVAKERAILLAVDVGTDALMAITGGTAGIAGYAVGAGVKTSIKAGIKYLMNMMKQDEDLVFEEQDWSAVVIE</sequence>
<protein>
    <submittedName>
        <fullName evidence="2">Apolipoprotein F</fullName>
    </submittedName>
</protein>
<dbReference type="GeneID" id="114649203"/>